<evidence type="ECO:0000256" key="1">
    <source>
        <dbReference type="SAM" id="MobiDB-lite"/>
    </source>
</evidence>
<dbReference type="EMBL" id="JBCNJP010000027">
    <property type="protein sequence ID" value="KAK9051557.1"/>
    <property type="molecule type" value="Genomic_DNA"/>
</dbReference>
<evidence type="ECO:0000313" key="2">
    <source>
        <dbReference type="EMBL" id="KAK9051557.1"/>
    </source>
</evidence>
<keyword evidence="3" id="KW-1185">Reference proteome</keyword>
<reference evidence="2 3" key="1">
    <citation type="submission" date="2024-04" db="EMBL/GenBank/DDBJ databases">
        <title>The reference genome of an endangered Asteraceae, Deinandra increscens subsp. villosa, native to the Central Coast of California.</title>
        <authorList>
            <person name="Guilliams M."/>
            <person name="Hasenstab-Lehman K."/>
            <person name="Meyer R."/>
            <person name="Mcevoy S."/>
        </authorList>
    </citation>
    <scope>NUCLEOTIDE SEQUENCE [LARGE SCALE GENOMIC DNA]</scope>
    <source>
        <tissue evidence="2">Leaf</tissue>
    </source>
</reference>
<dbReference type="Proteomes" id="UP001408789">
    <property type="component" value="Unassembled WGS sequence"/>
</dbReference>
<comment type="caution">
    <text evidence="2">The sequence shown here is derived from an EMBL/GenBank/DDBJ whole genome shotgun (WGS) entry which is preliminary data.</text>
</comment>
<name>A0AAP0CCK7_9ASTR</name>
<evidence type="ECO:0000313" key="3">
    <source>
        <dbReference type="Proteomes" id="UP001408789"/>
    </source>
</evidence>
<feature type="region of interest" description="Disordered" evidence="1">
    <location>
        <begin position="62"/>
        <end position="103"/>
    </location>
</feature>
<sequence length="103" mass="10884">MSEYLYDCEVLSLPEPGSDDGLMTPDSVVSLWTSSGSSASNGVAAGVVDCRTIISTATTEIVRKKRSSKSAANRAVGCHPVTPPSSEVSVNRRKGFPRRSPLN</sequence>
<organism evidence="2 3">
    <name type="scientific">Deinandra increscens subsp. villosa</name>
    <dbReference type="NCBI Taxonomy" id="3103831"/>
    <lineage>
        <taxon>Eukaryota</taxon>
        <taxon>Viridiplantae</taxon>
        <taxon>Streptophyta</taxon>
        <taxon>Embryophyta</taxon>
        <taxon>Tracheophyta</taxon>
        <taxon>Spermatophyta</taxon>
        <taxon>Magnoliopsida</taxon>
        <taxon>eudicotyledons</taxon>
        <taxon>Gunneridae</taxon>
        <taxon>Pentapetalae</taxon>
        <taxon>asterids</taxon>
        <taxon>campanulids</taxon>
        <taxon>Asterales</taxon>
        <taxon>Asteraceae</taxon>
        <taxon>Asteroideae</taxon>
        <taxon>Heliantheae alliance</taxon>
        <taxon>Madieae</taxon>
        <taxon>Madiinae</taxon>
        <taxon>Deinandra</taxon>
    </lineage>
</organism>
<gene>
    <name evidence="2" type="ORF">SSX86_028184</name>
</gene>
<proteinExistence type="predicted"/>
<protein>
    <submittedName>
        <fullName evidence="2">Uncharacterized protein</fullName>
    </submittedName>
</protein>
<dbReference type="AlphaFoldDB" id="A0AAP0CCK7"/>
<accession>A0AAP0CCK7</accession>